<organism evidence="4 5">
    <name type="scientific">Nonomuraea composti</name>
    <dbReference type="NCBI Taxonomy" id="2720023"/>
    <lineage>
        <taxon>Bacteria</taxon>
        <taxon>Bacillati</taxon>
        <taxon>Actinomycetota</taxon>
        <taxon>Actinomycetes</taxon>
        <taxon>Streptosporangiales</taxon>
        <taxon>Streptosporangiaceae</taxon>
        <taxon>Nonomuraea</taxon>
    </lineage>
</organism>
<keyword evidence="2" id="KW-1133">Transmembrane helix</keyword>
<dbReference type="PANTHER" id="PTHR47691">
    <property type="entry name" value="REGULATOR-RELATED"/>
    <property type="match status" value="1"/>
</dbReference>
<feature type="region of interest" description="Disordered" evidence="1">
    <location>
        <begin position="213"/>
        <end position="246"/>
    </location>
</feature>
<dbReference type="InterPro" id="IPR003593">
    <property type="entry name" value="AAA+_ATPase"/>
</dbReference>
<feature type="transmembrane region" description="Helical" evidence="2">
    <location>
        <begin position="463"/>
        <end position="484"/>
    </location>
</feature>
<sequence length="907" mass="93492">MPDDVRMSIGGDNNGAVLIGDHNIFQYTEQRTIVTEREGGPVPVRKREHPDPRWLPESTGTLIGRDHELARIRGWLAERGAPVLVYGPPGIGKSAVLTRIARDALDAGEDVVYLSGARMETEDIVQELFEACYDSPRYLPPPKRLRALMGKVRALVVIDGYEGSAESLEHLLDATPGATLLLSSTRRLLGAEGHVLPLAGLAEPDAIALTTAEATPDRAGTSATSDADPGSTGASEVAPGRTGVLSEEERAAVRELCRAANGHPRTLLQAAVLMRTSGVQAVAADPDTAARALVASLDGDRSATVRALAALPGVPVPAPALAALAGLPSPGEAESALAELRRLRLAERAGPGHVLAGGTPVPRGRHEAAGYATRLAAWLRTAPRADVTAGAAVVVAVLRAAVSEEAYDPARALARAAAPLLGRSLRWGAWGQVLALGLTAAANAGADDDAAYFESEEKARKRALGLLLGLGGGGAGAAGAVTLLGKGGSVFGSLFSGPTVAVAVATTVAVTAAAVIGVRLASPSSAADPSTVVVTPAAAGPQLSSTTRPPVGTVQRPDTGQPPVQDPAQNPVQDPGRNPVQDPGRNPVQDPGRDTTHDQGRNQDQGRGRDPVTPRPGTPRLALTDTEIETGGSTGARATGFEAGERITFSWAGRGSGGELGVRTADDKGVAVLPDAVPAGIAAGQYTITAQGASADRRADAALTVRERPAPHVTFVRAPSSVQAEAAIEVVAEGFDAGESVRLTVGDATVATATADGSGRVTLRGDAPANPAQYRLTVTGRAADRSAYKELTVTPKPPPDLSGRWGGYLDLRDVGGGSYEGTRHGPDWVEPNSGCTYPSGGVEVHLSGQAPTYQGEVRWIYGTNGENCDFEWGAATFTLGADGNTLTVRSEDPRDPGHWKSATLRRN</sequence>
<feature type="region of interest" description="Disordered" evidence="1">
    <location>
        <begin position="888"/>
        <end position="907"/>
    </location>
</feature>
<keyword evidence="2" id="KW-0472">Membrane</keyword>
<feature type="transmembrane region" description="Helical" evidence="2">
    <location>
        <begin position="490"/>
        <end position="516"/>
    </location>
</feature>
<comment type="caution">
    <text evidence="4">The sequence shown here is derived from an EMBL/GenBank/DDBJ whole genome shotgun (WGS) entry which is preliminary data.</text>
</comment>
<evidence type="ECO:0000313" key="4">
    <source>
        <dbReference type="EMBL" id="NJP88854.1"/>
    </source>
</evidence>
<dbReference type="CDD" id="cd00009">
    <property type="entry name" value="AAA"/>
    <property type="match status" value="1"/>
</dbReference>
<dbReference type="SMART" id="SM00382">
    <property type="entry name" value="AAA"/>
    <property type="match status" value="1"/>
</dbReference>
<feature type="domain" description="AAA+ ATPase" evidence="3">
    <location>
        <begin position="79"/>
        <end position="248"/>
    </location>
</feature>
<feature type="compositionally biased region" description="Basic and acidic residues" evidence="1">
    <location>
        <begin position="591"/>
        <end position="612"/>
    </location>
</feature>
<accession>A0ABX1ATA0</accession>
<gene>
    <name evidence="4" type="ORF">HCN51_05180</name>
</gene>
<evidence type="ECO:0000256" key="2">
    <source>
        <dbReference type="SAM" id="Phobius"/>
    </source>
</evidence>
<dbReference type="EMBL" id="JAATEP010000002">
    <property type="protein sequence ID" value="NJP88854.1"/>
    <property type="molecule type" value="Genomic_DNA"/>
</dbReference>
<dbReference type="Pfam" id="PF13191">
    <property type="entry name" value="AAA_16"/>
    <property type="match status" value="1"/>
</dbReference>
<dbReference type="Proteomes" id="UP000696294">
    <property type="component" value="Unassembled WGS sequence"/>
</dbReference>
<keyword evidence="2" id="KW-0812">Transmembrane</keyword>
<evidence type="ECO:0000259" key="3">
    <source>
        <dbReference type="SMART" id="SM00382"/>
    </source>
</evidence>
<feature type="region of interest" description="Disordered" evidence="1">
    <location>
        <begin position="537"/>
        <end position="641"/>
    </location>
</feature>
<feature type="region of interest" description="Disordered" evidence="1">
    <location>
        <begin position="41"/>
        <end position="60"/>
    </location>
</feature>
<dbReference type="Gene3D" id="3.40.50.300">
    <property type="entry name" value="P-loop containing nucleotide triphosphate hydrolases"/>
    <property type="match status" value="1"/>
</dbReference>
<protein>
    <recommendedName>
        <fullName evidence="3">AAA+ ATPase domain-containing protein</fullName>
    </recommendedName>
</protein>
<name>A0ABX1ATA0_9ACTN</name>
<feature type="compositionally biased region" description="Basic and acidic residues" evidence="1">
    <location>
        <begin position="889"/>
        <end position="898"/>
    </location>
</feature>
<keyword evidence="5" id="KW-1185">Reference proteome</keyword>
<dbReference type="InterPro" id="IPR027417">
    <property type="entry name" value="P-loop_NTPase"/>
</dbReference>
<evidence type="ECO:0000256" key="1">
    <source>
        <dbReference type="SAM" id="MobiDB-lite"/>
    </source>
</evidence>
<dbReference type="SUPFAM" id="SSF52540">
    <property type="entry name" value="P-loop containing nucleoside triphosphate hydrolases"/>
    <property type="match status" value="1"/>
</dbReference>
<dbReference type="RefSeq" id="WP_168007244.1">
    <property type="nucleotide sequence ID" value="NZ_JAATEP010000002.1"/>
</dbReference>
<dbReference type="PANTHER" id="PTHR47691:SF3">
    <property type="entry name" value="HTH-TYPE TRANSCRIPTIONAL REGULATOR RV0890C-RELATED"/>
    <property type="match status" value="1"/>
</dbReference>
<proteinExistence type="predicted"/>
<evidence type="ECO:0000313" key="5">
    <source>
        <dbReference type="Proteomes" id="UP000696294"/>
    </source>
</evidence>
<reference evidence="4 5" key="1">
    <citation type="submission" date="2020-03" db="EMBL/GenBank/DDBJ databases">
        <title>WGS of actinomycetes isolated from Thailand.</title>
        <authorList>
            <person name="Thawai C."/>
        </authorList>
    </citation>
    <scope>NUCLEOTIDE SEQUENCE [LARGE SCALE GENOMIC DNA]</scope>
    <source>
        <strain evidence="4 5">FMUSA5-5</strain>
    </source>
</reference>
<dbReference type="InterPro" id="IPR041664">
    <property type="entry name" value="AAA_16"/>
</dbReference>